<accession>A0A2M8EMN8</accession>
<dbReference type="Proteomes" id="UP000229756">
    <property type="component" value="Unassembled WGS sequence"/>
</dbReference>
<evidence type="ECO:0000313" key="4">
    <source>
        <dbReference type="Proteomes" id="UP000229756"/>
    </source>
</evidence>
<evidence type="ECO:0000256" key="1">
    <source>
        <dbReference type="SAM" id="Phobius"/>
    </source>
</evidence>
<keyword evidence="1" id="KW-1133">Transmembrane helix</keyword>
<name>A0A2M8EMN8_UNCKA</name>
<evidence type="ECO:0000313" key="3">
    <source>
        <dbReference type="EMBL" id="PJC23985.1"/>
    </source>
</evidence>
<dbReference type="Pfam" id="PF13399">
    <property type="entry name" value="LytR_C"/>
    <property type="match status" value="1"/>
</dbReference>
<evidence type="ECO:0000259" key="2">
    <source>
        <dbReference type="Pfam" id="PF13399"/>
    </source>
</evidence>
<dbReference type="InterPro" id="IPR027381">
    <property type="entry name" value="LytR/CpsA/Psr_C"/>
</dbReference>
<reference evidence="4" key="1">
    <citation type="submission" date="2017-09" db="EMBL/GenBank/DDBJ databases">
        <title>Depth-based differentiation of microbial function through sediment-hosted aquifers and enrichment of novel symbionts in the deep terrestrial subsurface.</title>
        <authorList>
            <person name="Probst A.J."/>
            <person name="Ladd B."/>
            <person name="Jarett J.K."/>
            <person name="Geller-Mcgrath D.E."/>
            <person name="Sieber C.M.K."/>
            <person name="Emerson J.B."/>
            <person name="Anantharaman K."/>
            <person name="Thomas B.C."/>
            <person name="Malmstrom R."/>
            <person name="Stieglmeier M."/>
            <person name="Klingl A."/>
            <person name="Woyke T."/>
            <person name="Ryan C.M."/>
            <person name="Banfield J.F."/>
        </authorList>
    </citation>
    <scope>NUCLEOTIDE SEQUENCE [LARGE SCALE GENOMIC DNA]</scope>
</reference>
<organism evidence="3 4">
    <name type="scientific">candidate division WWE3 bacterium CG_4_9_14_0_2_um_filter_35_11</name>
    <dbReference type="NCBI Taxonomy" id="1975077"/>
    <lineage>
        <taxon>Bacteria</taxon>
        <taxon>Katanobacteria</taxon>
    </lineage>
</organism>
<sequence length="382" mass="42071">MFSLPFSKKSGLLYVKRDKAQLYVVGSSSSIEVVFDSAVFENLEVKDKDAFESSIKEIIQRIASKNISILIVLSSDIVFRKDMSKISDGELDQEINKFIDAIPMDNDSLDYRIMPVETGVAVVATNTMIYNIARDAVESLGSNVIAIVPAAFFGVTTSDITLNVFAQIAKANVSFGEADFMRKGPHGKIVPNPISVMNKNRPVNSSGVVEVKSSISKKSVFLVILTIILFGISGFLIKKYYLDGKDSKVTEQPKLEMEVVSEAPAETPAEAQAIPEFTIEEVKVDKSDLRLSILNSTKISGLASKAKDAISKLGYSDFEVGNSKEVLTNVQIILYKDIPKEYLAEISESLKETFKVETIDVKEDFKEVFDFDIQIILAGITN</sequence>
<proteinExistence type="predicted"/>
<keyword evidence="1" id="KW-0812">Transmembrane</keyword>
<feature type="domain" description="LytR/CpsA/Psr regulator C-terminal" evidence="2">
    <location>
        <begin position="289"/>
        <end position="364"/>
    </location>
</feature>
<keyword evidence="1" id="KW-0472">Membrane</keyword>
<gene>
    <name evidence="3" type="ORF">CO058_00650</name>
</gene>
<feature type="transmembrane region" description="Helical" evidence="1">
    <location>
        <begin position="219"/>
        <end position="237"/>
    </location>
</feature>
<protein>
    <recommendedName>
        <fullName evidence="2">LytR/CpsA/Psr regulator C-terminal domain-containing protein</fullName>
    </recommendedName>
</protein>
<dbReference type="EMBL" id="PFSJ01000005">
    <property type="protein sequence ID" value="PJC23985.1"/>
    <property type="molecule type" value="Genomic_DNA"/>
</dbReference>
<dbReference type="Gene3D" id="3.30.70.2390">
    <property type="match status" value="1"/>
</dbReference>
<comment type="caution">
    <text evidence="3">The sequence shown here is derived from an EMBL/GenBank/DDBJ whole genome shotgun (WGS) entry which is preliminary data.</text>
</comment>
<dbReference type="AlphaFoldDB" id="A0A2M8EMN8"/>